<organism evidence="2 3">
    <name type="scientific">Pseudooceanicola albus</name>
    <dbReference type="NCBI Taxonomy" id="2692189"/>
    <lineage>
        <taxon>Bacteria</taxon>
        <taxon>Pseudomonadati</taxon>
        <taxon>Pseudomonadota</taxon>
        <taxon>Alphaproteobacteria</taxon>
        <taxon>Rhodobacterales</taxon>
        <taxon>Paracoccaceae</taxon>
        <taxon>Pseudooceanicola</taxon>
    </lineage>
</organism>
<evidence type="ECO:0000313" key="2">
    <source>
        <dbReference type="EMBL" id="MXN19749.1"/>
    </source>
</evidence>
<feature type="region of interest" description="Disordered" evidence="1">
    <location>
        <begin position="156"/>
        <end position="194"/>
    </location>
</feature>
<reference evidence="2 3" key="1">
    <citation type="submission" date="2019-12" db="EMBL/GenBank/DDBJ databases">
        <authorList>
            <person name="Li M."/>
        </authorList>
    </citation>
    <scope>NUCLEOTIDE SEQUENCE [LARGE SCALE GENOMIC DNA]</scope>
    <source>
        <strain evidence="2 3">GBMRC 2024</strain>
    </source>
</reference>
<dbReference type="Pfam" id="PF11233">
    <property type="entry name" value="DUF3035"/>
    <property type="match status" value="1"/>
</dbReference>
<dbReference type="InterPro" id="IPR021395">
    <property type="entry name" value="DUF3035"/>
</dbReference>
<dbReference type="Proteomes" id="UP000477911">
    <property type="component" value="Unassembled WGS sequence"/>
</dbReference>
<accession>A0A6L7G731</accession>
<gene>
    <name evidence="2" type="ORF">GR170_18100</name>
</gene>
<sequence length="194" mass="20465">MATGLALATVCALAACGSDRDISMRKFHKTSAGPEEFDVLPTKDLEQPANYTTLPVPTPGGANLVDQTPRADAVTALGGKASALVDAGRVPASDTALVTYASRDGIDPSIRPTLEKEDTAFRRKMSRFGFLNILGIDRYYEAYKDQTLDAQKAAARARAAGIETPTSPPGDGSTPAILLPQDRSVSPEITESGR</sequence>
<name>A0A6L7G731_9RHOB</name>
<dbReference type="AlphaFoldDB" id="A0A6L7G731"/>
<evidence type="ECO:0000256" key="1">
    <source>
        <dbReference type="SAM" id="MobiDB-lite"/>
    </source>
</evidence>
<evidence type="ECO:0000313" key="3">
    <source>
        <dbReference type="Proteomes" id="UP000477911"/>
    </source>
</evidence>
<proteinExistence type="predicted"/>
<dbReference type="EMBL" id="WUMU01000020">
    <property type="protein sequence ID" value="MXN19749.1"/>
    <property type="molecule type" value="Genomic_DNA"/>
</dbReference>
<comment type="caution">
    <text evidence="2">The sequence shown here is derived from an EMBL/GenBank/DDBJ whole genome shotgun (WGS) entry which is preliminary data.</text>
</comment>
<protein>
    <submittedName>
        <fullName evidence="2">DUF3035 domain-containing protein</fullName>
    </submittedName>
</protein>
<keyword evidence="3" id="KW-1185">Reference proteome</keyword>
<feature type="compositionally biased region" description="Polar residues" evidence="1">
    <location>
        <begin position="183"/>
        <end position="194"/>
    </location>
</feature>